<dbReference type="InterPro" id="IPR002130">
    <property type="entry name" value="Cyclophilin-type_PPIase_dom"/>
</dbReference>
<evidence type="ECO:0000256" key="1">
    <source>
        <dbReference type="ARBA" id="ARBA00007365"/>
    </source>
</evidence>
<dbReference type="InterPro" id="IPR044666">
    <property type="entry name" value="Cyclophilin_A-like"/>
</dbReference>
<evidence type="ECO:0000256" key="4">
    <source>
        <dbReference type="RuleBase" id="RU363019"/>
    </source>
</evidence>
<dbReference type="PANTHER" id="PTHR45625:SF4">
    <property type="entry name" value="PEPTIDYLPROLYL ISOMERASE DOMAIN AND WD REPEAT-CONTAINING PROTEIN 1"/>
    <property type="match status" value="1"/>
</dbReference>
<proteinExistence type="inferred from homology"/>
<dbReference type="KEGG" id="acob:P0Y56_02225"/>
<feature type="region of interest" description="Disordered" evidence="5">
    <location>
        <begin position="199"/>
        <end position="245"/>
    </location>
</feature>
<evidence type="ECO:0000256" key="3">
    <source>
        <dbReference type="ARBA" id="ARBA00023235"/>
    </source>
</evidence>
<evidence type="ECO:0000313" key="7">
    <source>
        <dbReference type="EMBL" id="WEK47124.1"/>
    </source>
</evidence>
<gene>
    <name evidence="7" type="ORF">P0Y56_02225</name>
</gene>
<organism evidence="7 8">
    <name type="scientific">Candidatus Andeanibacterium colombiense</name>
    <dbReference type="NCBI Taxonomy" id="3121345"/>
    <lineage>
        <taxon>Bacteria</taxon>
        <taxon>Pseudomonadati</taxon>
        <taxon>Pseudomonadota</taxon>
        <taxon>Alphaproteobacteria</taxon>
        <taxon>Sphingomonadales</taxon>
        <taxon>Sphingomonadaceae</taxon>
        <taxon>Candidatus Andeanibacterium</taxon>
    </lineage>
</organism>
<dbReference type="InterPro" id="IPR029000">
    <property type="entry name" value="Cyclophilin-like_dom_sf"/>
</dbReference>
<feature type="domain" description="PPIase cyclophilin-type" evidence="6">
    <location>
        <begin position="81"/>
        <end position="234"/>
    </location>
</feature>
<dbReference type="Proteomes" id="UP001218362">
    <property type="component" value="Chromosome"/>
</dbReference>
<comment type="similarity">
    <text evidence="1 4">Belongs to the cyclophilin-type PPIase family.</text>
</comment>
<keyword evidence="2 4" id="KW-0697">Rotamase</keyword>
<protein>
    <recommendedName>
        <fullName evidence="4">Peptidyl-prolyl cis-trans isomerase</fullName>
        <shortName evidence="4">PPIase</shortName>
        <ecNumber evidence="4">5.2.1.8</ecNumber>
    </recommendedName>
</protein>
<dbReference type="PROSITE" id="PS00170">
    <property type="entry name" value="CSA_PPIASE_1"/>
    <property type="match status" value="1"/>
</dbReference>
<feature type="compositionally biased region" description="Basic and acidic residues" evidence="5">
    <location>
        <begin position="236"/>
        <end position="245"/>
    </location>
</feature>
<dbReference type="InterPro" id="IPR020892">
    <property type="entry name" value="Cyclophilin-type_PPIase_CS"/>
</dbReference>
<evidence type="ECO:0000256" key="5">
    <source>
        <dbReference type="SAM" id="MobiDB-lite"/>
    </source>
</evidence>
<evidence type="ECO:0000256" key="2">
    <source>
        <dbReference type="ARBA" id="ARBA00023110"/>
    </source>
</evidence>
<sequence>MKKRLIVAVLALTLVSQPAFAQQQPSGPPPKQENAQAEKTAAAALAATQEAAPARLYKPVDFNLANDPEDELVLDLSNGKRVIIRLMPDWAPNHIERIKTLTRQGFYDGVIFHRVIDGFMAQTGDPTGTGQGGSQLPDLKQEFNPMPHVRGTVSMARAQGEDSANSQFFIVFYPRLGLDRKYTNMGRVIAGMDAVDAIERGEPPTNPTKILQASMASDHKAPPPMPAPVADSKPISLDDLKAAGN</sequence>
<keyword evidence="4" id="KW-0732">Signal</keyword>
<dbReference type="AlphaFoldDB" id="A0AAJ6BN59"/>
<dbReference type="CDD" id="cd00317">
    <property type="entry name" value="cyclophilin"/>
    <property type="match status" value="1"/>
</dbReference>
<comment type="function">
    <text evidence="4">PPIases accelerate the folding of proteins. It catalyzes the cis-trans isomerization of proline imidic peptide bonds in oligopeptides.</text>
</comment>
<evidence type="ECO:0000313" key="8">
    <source>
        <dbReference type="Proteomes" id="UP001218362"/>
    </source>
</evidence>
<dbReference type="GO" id="GO:0006457">
    <property type="term" value="P:protein folding"/>
    <property type="evidence" value="ECO:0007669"/>
    <property type="project" value="InterPro"/>
</dbReference>
<dbReference type="PROSITE" id="PS50072">
    <property type="entry name" value="CSA_PPIASE_2"/>
    <property type="match status" value="1"/>
</dbReference>
<dbReference type="PRINTS" id="PR00153">
    <property type="entry name" value="CSAPPISMRASE"/>
</dbReference>
<comment type="catalytic activity">
    <reaction evidence="4">
        <text>[protein]-peptidylproline (omega=180) = [protein]-peptidylproline (omega=0)</text>
        <dbReference type="Rhea" id="RHEA:16237"/>
        <dbReference type="Rhea" id="RHEA-COMP:10747"/>
        <dbReference type="Rhea" id="RHEA-COMP:10748"/>
        <dbReference type="ChEBI" id="CHEBI:83833"/>
        <dbReference type="ChEBI" id="CHEBI:83834"/>
        <dbReference type="EC" id="5.2.1.8"/>
    </reaction>
</comment>
<name>A0AAJ6BN59_9SPHN</name>
<feature type="signal peptide" evidence="4">
    <location>
        <begin position="1"/>
        <end position="21"/>
    </location>
</feature>
<accession>A0AAJ6BN59</accession>
<dbReference type="GO" id="GO:0003755">
    <property type="term" value="F:peptidyl-prolyl cis-trans isomerase activity"/>
    <property type="evidence" value="ECO:0007669"/>
    <property type="project" value="UniProtKB-UniRule"/>
</dbReference>
<evidence type="ECO:0000259" key="6">
    <source>
        <dbReference type="PROSITE" id="PS50072"/>
    </source>
</evidence>
<dbReference type="SUPFAM" id="SSF50891">
    <property type="entry name" value="Cyclophilin-like"/>
    <property type="match status" value="1"/>
</dbReference>
<keyword evidence="3 4" id="KW-0413">Isomerase</keyword>
<reference evidence="7" key="1">
    <citation type="submission" date="2023-03" db="EMBL/GenBank/DDBJ databases">
        <title>Andean soil-derived lignocellulolytic bacterial consortium as a source of novel taxa and putative plastic-active enzymes.</title>
        <authorList>
            <person name="Diaz-Garcia L."/>
            <person name="Chuvochina M."/>
            <person name="Feuerriegel G."/>
            <person name="Bunk B."/>
            <person name="Sproer C."/>
            <person name="Streit W.R."/>
            <person name="Rodriguez L.M."/>
            <person name="Overmann J."/>
            <person name="Jimenez D.J."/>
        </authorList>
    </citation>
    <scope>NUCLEOTIDE SEQUENCE</scope>
    <source>
        <strain evidence="7">MAG 26</strain>
    </source>
</reference>
<dbReference type="Gene3D" id="2.40.100.10">
    <property type="entry name" value="Cyclophilin-like"/>
    <property type="match status" value="1"/>
</dbReference>
<feature type="chain" id="PRO_5042317709" description="Peptidyl-prolyl cis-trans isomerase" evidence="4">
    <location>
        <begin position="22"/>
        <end position="245"/>
    </location>
</feature>
<dbReference type="EC" id="5.2.1.8" evidence="4"/>
<dbReference type="PANTHER" id="PTHR45625">
    <property type="entry name" value="PEPTIDYL-PROLYL CIS-TRANS ISOMERASE-RELATED"/>
    <property type="match status" value="1"/>
</dbReference>
<dbReference type="Pfam" id="PF00160">
    <property type="entry name" value="Pro_isomerase"/>
    <property type="match status" value="1"/>
</dbReference>
<dbReference type="EMBL" id="CP119316">
    <property type="protein sequence ID" value="WEK47124.1"/>
    <property type="molecule type" value="Genomic_DNA"/>
</dbReference>